<proteinExistence type="predicted"/>
<gene>
    <name evidence="2" type="ORF">AQJ91_14525</name>
</gene>
<dbReference type="InterPro" id="IPR029058">
    <property type="entry name" value="AB_hydrolase_fold"/>
</dbReference>
<feature type="domain" description="AB hydrolase-1" evidence="1">
    <location>
        <begin position="144"/>
        <end position="230"/>
    </location>
</feature>
<dbReference type="EMBL" id="LMXB01000038">
    <property type="protein sequence ID" value="KUO20357.1"/>
    <property type="molecule type" value="Genomic_DNA"/>
</dbReference>
<dbReference type="InterPro" id="IPR000073">
    <property type="entry name" value="AB_hydrolase_1"/>
</dbReference>
<sequence length="253" mass="27650">MVRHGDSRHGGGSAQAQAAAHLLDQWALPLFGRPLTASRERELCAVCAELARLAGWAALDTGRHAAARRHFDRALYWARAADDPDATAYVLTIGSKEDFLPLLQPLSEAGFRAVAVDGRGQHESPGPADEEAYAQHELPAEVADFLHRRWLNTVPEQLTTTGRQLVTEPDRVAELAAVPLPKLVLSGSDDYAWPVPWQNTMATRLAADRTIIEGADHSPNVERPAETARALIAFWQKISARRRTPGTPSRLPA</sequence>
<evidence type="ECO:0000313" key="3">
    <source>
        <dbReference type="Proteomes" id="UP000053260"/>
    </source>
</evidence>
<dbReference type="STRING" id="909626.AQJ91_14525"/>
<accession>A0A117S0Y7</accession>
<dbReference type="SUPFAM" id="SSF53474">
    <property type="entry name" value="alpha/beta-Hydrolases"/>
    <property type="match status" value="1"/>
</dbReference>
<dbReference type="AlphaFoldDB" id="A0A117S0Y7"/>
<dbReference type="GO" id="GO:0003824">
    <property type="term" value="F:catalytic activity"/>
    <property type="evidence" value="ECO:0007669"/>
    <property type="project" value="UniProtKB-ARBA"/>
</dbReference>
<dbReference type="Pfam" id="PF12697">
    <property type="entry name" value="Abhydrolase_6"/>
    <property type="match status" value="1"/>
</dbReference>
<dbReference type="Proteomes" id="UP000053260">
    <property type="component" value="Unassembled WGS sequence"/>
</dbReference>
<keyword evidence="3" id="KW-1185">Reference proteome</keyword>
<comment type="caution">
    <text evidence="2">The sequence shown here is derived from an EMBL/GenBank/DDBJ whole genome shotgun (WGS) entry which is preliminary data.</text>
</comment>
<organism evidence="2 3">
    <name type="scientific">Streptomyces dysideae</name>
    <dbReference type="NCBI Taxonomy" id="909626"/>
    <lineage>
        <taxon>Bacteria</taxon>
        <taxon>Bacillati</taxon>
        <taxon>Actinomycetota</taxon>
        <taxon>Actinomycetes</taxon>
        <taxon>Kitasatosporales</taxon>
        <taxon>Streptomycetaceae</taxon>
        <taxon>Streptomyces</taxon>
    </lineage>
</organism>
<protein>
    <recommendedName>
        <fullName evidence="1">AB hydrolase-1 domain-containing protein</fullName>
    </recommendedName>
</protein>
<dbReference type="RefSeq" id="WP_407696852.1">
    <property type="nucleotide sequence ID" value="NZ_KQ949081.1"/>
</dbReference>
<evidence type="ECO:0000259" key="1">
    <source>
        <dbReference type="Pfam" id="PF12697"/>
    </source>
</evidence>
<dbReference type="Gene3D" id="3.40.50.1820">
    <property type="entry name" value="alpha/beta hydrolase"/>
    <property type="match status" value="2"/>
</dbReference>
<evidence type="ECO:0000313" key="2">
    <source>
        <dbReference type="EMBL" id="KUO20357.1"/>
    </source>
</evidence>
<name>A0A117S0Y7_9ACTN</name>
<reference evidence="2 3" key="1">
    <citation type="submission" date="2015-10" db="EMBL/GenBank/DDBJ databases">
        <title>Draft genome sequence of Streptomyces sp. RV15, isolated from a marine sponge.</title>
        <authorList>
            <person name="Ruckert C."/>
            <person name="Abdelmohsen U.R."/>
            <person name="Winkler A."/>
            <person name="Hentschel U."/>
            <person name="Kalinowski J."/>
            <person name="Kampfer P."/>
            <person name="Glaeser S."/>
        </authorList>
    </citation>
    <scope>NUCLEOTIDE SEQUENCE [LARGE SCALE GENOMIC DNA]</scope>
    <source>
        <strain evidence="2 3">RV15</strain>
    </source>
</reference>